<name>A0A9W9GC64_9EURO</name>
<dbReference type="Proteomes" id="UP001149165">
    <property type="component" value="Unassembled WGS sequence"/>
</dbReference>
<protein>
    <recommendedName>
        <fullName evidence="4">Mg2+ transporter protein, CorA-like/Zinc transport protein ZntB</fullName>
    </recommendedName>
</protein>
<keyword evidence="1" id="KW-0812">Transmembrane</keyword>
<dbReference type="InterPro" id="IPR002523">
    <property type="entry name" value="MgTranspt_CorA/ZnTranspt_ZntB"/>
</dbReference>
<organism evidence="2 3">
    <name type="scientific">Penicillium angulare</name>
    <dbReference type="NCBI Taxonomy" id="116970"/>
    <lineage>
        <taxon>Eukaryota</taxon>
        <taxon>Fungi</taxon>
        <taxon>Dikarya</taxon>
        <taxon>Ascomycota</taxon>
        <taxon>Pezizomycotina</taxon>
        <taxon>Eurotiomycetes</taxon>
        <taxon>Eurotiomycetidae</taxon>
        <taxon>Eurotiales</taxon>
        <taxon>Aspergillaceae</taxon>
        <taxon>Penicillium</taxon>
    </lineage>
</organism>
<dbReference type="GO" id="GO:0046873">
    <property type="term" value="F:metal ion transmembrane transporter activity"/>
    <property type="evidence" value="ECO:0007669"/>
    <property type="project" value="InterPro"/>
</dbReference>
<proteinExistence type="predicted"/>
<dbReference type="Pfam" id="PF01544">
    <property type="entry name" value="CorA"/>
    <property type="match status" value="1"/>
</dbReference>
<comment type="caution">
    <text evidence="2">The sequence shown here is derived from an EMBL/GenBank/DDBJ whole genome shotgun (WGS) entry which is preliminary data.</text>
</comment>
<keyword evidence="3" id="KW-1185">Reference proteome</keyword>
<dbReference type="GO" id="GO:0016020">
    <property type="term" value="C:membrane"/>
    <property type="evidence" value="ECO:0007669"/>
    <property type="project" value="InterPro"/>
</dbReference>
<evidence type="ECO:0008006" key="4">
    <source>
        <dbReference type="Google" id="ProtNLM"/>
    </source>
</evidence>
<keyword evidence="1" id="KW-1133">Transmembrane helix</keyword>
<dbReference type="AlphaFoldDB" id="A0A9W9GC64"/>
<accession>A0A9W9GC64</accession>
<evidence type="ECO:0000256" key="1">
    <source>
        <dbReference type="SAM" id="Phobius"/>
    </source>
</evidence>
<keyword evidence="1" id="KW-0472">Membrane</keyword>
<gene>
    <name evidence="2" type="ORF">N7456_000522</name>
</gene>
<feature type="transmembrane region" description="Helical" evidence="1">
    <location>
        <begin position="305"/>
        <end position="324"/>
    </location>
</feature>
<dbReference type="OrthoDB" id="5361176at2759"/>
<sequence>MCYVSSTEQERSNIAQFFDRHAKVDTSYLYDDTAIVFNSWITEVHFRFQKLKDTKMAPQSDSSVRRLRFQGCRYLQHDAHIVDEVIGFRIVGDFFDRYWTCHVLHTSSKTEGSTFDEGYQRERHWQQRKVLELILFNSILANVWNSIDVILGKLELQSGILSKDSFEDRRPDELLKCFQLLVILKNNIISLQALIEQWNYRESARGQGRPRWTRSDEEKYRKSIDQQLADFEGHIRDIKAMTARIEFLITLVTNAQDAIRSKKSLTEAENITLFTYVTAFFLPTGLAASLFSMSGAPSHTVVSSMVITAAVALLITAGVLWCLLSQYVRSRARNLLGHFQGKDKLQRVNTVTEPNYKGSDMRATTTDRGTFSSLQLRVRSFRGTTDQARAWPMDDIEGRMEMNSSVT</sequence>
<feature type="transmembrane region" description="Helical" evidence="1">
    <location>
        <begin position="271"/>
        <end position="293"/>
    </location>
</feature>
<dbReference type="EMBL" id="JAPQKH010000001">
    <property type="protein sequence ID" value="KAJ5116174.1"/>
    <property type="molecule type" value="Genomic_DNA"/>
</dbReference>
<reference evidence="2" key="2">
    <citation type="journal article" date="2023" name="IMA Fungus">
        <title>Comparative genomic study of the Penicillium genus elucidates a diverse pangenome and 15 lateral gene transfer events.</title>
        <authorList>
            <person name="Petersen C."/>
            <person name="Sorensen T."/>
            <person name="Nielsen M.R."/>
            <person name="Sondergaard T.E."/>
            <person name="Sorensen J.L."/>
            <person name="Fitzpatrick D.A."/>
            <person name="Frisvad J.C."/>
            <person name="Nielsen K.L."/>
        </authorList>
    </citation>
    <scope>NUCLEOTIDE SEQUENCE</scope>
    <source>
        <strain evidence="2">IBT 30069</strain>
    </source>
</reference>
<evidence type="ECO:0000313" key="2">
    <source>
        <dbReference type="EMBL" id="KAJ5116174.1"/>
    </source>
</evidence>
<reference evidence="2" key="1">
    <citation type="submission" date="2022-11" db="EMBL/GenBank/DDBJ databases">
        <authorList>
            <person name="Petersen C."/>
        </authorList>
    </citation>
    <scope>NUCLEOTIDE SEQUENCE</scope>
    <source>
        <strain evidence="2">IBT 30069</strain>
    </source>
</reference>
<evidence type="ECO:0000313" key="3">
    <source>
        <dbReference type="Proteomes" id="UP001149165"/>
    </source>
</evidence>